<organism evidence="2 3">
    <name type="scientific">Variovorax ginsengisoli</name>
    <dbReference type="NCBI Taxonomy" id="363844"/>
    <lineage>
        <taxon>Bacteria</taxon>
        <taxon>Pseudomonadati</taxon>
        <taxon>Pseudomonadota</taxon>
        <taxon>Betaproteobacteria</taxon>
        <taxon>Burkholderiales</taxon>
        <taxon>Comamonadaceae</taxon>
        <taxon>Variovorax</taxon>
    </lineage>
</organism>
<protein>
    <recommendedName>
        <fullName evidence="4">Tetratricopeptide repeat protein</fullName>
    </recommendedName>
</protein>
<sequence>MFLKIGLFEQLRSEVNPPPDKQPQGATVLPIRGNTRSLTTASEPEPRPRIRPIAVVGGEPTARMAHHGYTRPGHGWQTASCPGTKFMPLDTTDDGPRYMLAMRIDQRRRTEAALAQCPDLTELSVLVRERGVETLKKITRDMPEWKRAYDAHVWDIESDLRGLKSEINRLRRIVLDWRPETDVQLDPNLADAHFNAGRLHDELGNSQGAIRHYSAYRRLSR</sequence>
<evidence type="ECO:0000313" key="2">
    <source>
        <dbReference type="EMBL" id="MDO1537164.1"/>
    </source>
</evidence>
<dbReference type="RefSeq" id="WP_301815438.1">
    <property type="nucleotide sequence ID" value="NZ_JAUJZH010000036.1"/>
</dbReference>
<evidence type="ECO:0000256" key="1">
    <source>
        <dbReference type="SAM" id="MobiDB-lite"/>
    </source>
</evidence>
<reference evidence="2" key="1">
    <citation type="submission" date="2023-06" db="EMBL/GenBank/DDBJ databases">
        <authorList>
            <person name="Jiang Y."/>
            <person name="Liu Q."/>
        </authorList>
    </citation>
    <scope>NUCLEOTIDE SEQUENCE</scope>
    <source>
        <strain evidence="2">CGMCC 1.12090</strain>
    </source>
</reference>
<feature type="region of interest" description="Disordered" evidence="1">
    <location>
        <begin position="13"/>
        <end position="49"/>
    </location>
</feature>
<dbReference type="Proteomes" id="UP001169027">
    <property type="component" value="Unassembled WGS sequence"/>
</dbReference>
<evidence type="ECO:0000313" key="3">
    <source>
        <dbReference type="Proteomes" id="UP001169027"/>
    </source>
</evidence>
<dbReference type="SUPFAM" id="SSF48452">
    <property type="entry name" value="TPR-like"/>
    <property type="match status" value="1"/>
</dbReference>
<accession>A0ABT8SE31</accession>
<proteinExistence type="predicted"/>
<comment type="caution">
    <text evidence="2">The sequence shown here is derived from an EMBL/GenBank/DDBJ whole genome shotgun (WGS) entry which is preliminary data.</text>
</comment>
<keyword evidence="3" id="KW-1185">Reference proteome</keyword>
<name>A0ABT8SE31_9BURK</name>
<dbReference type="EMBL" id="JAUKVY010000036">
    <property type="protein sequence ID" value="MDO1537164.1"/>
    <property type="molecule type" value="Genomic_DNA"/>
</dbReference>
<gene>
    <name evidence="2" type="ORF">Q2T77_33350</name>
</gene>
<evidence type="ECO:0008006" key="4">
    <source>
        <dbReference type="Google" id="ProtNLM"/>
    </source>
</evidence>
<dbReference type="InterPro" id="IPR011990">
    <property type="entry name" value="TPR-like_helical_dom_sf"/>
</dbReference>